<protein>
    <recommendedName>
        <fullName evidence="10">Carboxylic ester hydrolase</fullName>
        <ecNumber evidence="10">3.1.1.-</ecNumber>
    </recommendedName>
</protein>
<dbReference type="PROSITE" id="PS00122">
    <property type="entry name" value="CARBOXYLESTERASE_B_1"/>
    <property type="match status" value="1"/>
</dbReference>
<dbReference type="InterPro" id="IPR029058">
    <property type="entry name" value="AB_hydrolase_fold"/>
</dbReference>
<evidence type="ECO:0000256" key="9">
    <source>
        <dbReference type="PIRSR" id="PIRSR600997-1"/>
    </source>
</evidence>
<dbReference type="CDD" id="cd00312">
    <property type="entry name" value="Esterase_lipase"/>
    <property type="match status" value="1"/>
</dbReference>
<dbReference type="GO" id="GO:0005615">
    <property type="term" value="C:extracellular space"/>
    <property type="evidence" value="ECO:0007669"/>
    <property type="project" value="TreeGrafter"/>
</dbReference>
<feature type="active site" description="Charge relay system" evidence="9">
    <location>
        <position position="490"/>
    </location>
</feature>
<dbReference type="GO" id="GO:0003990">
    <property type="term" value="F:acetylcholinesterase activity"/>
    <property type="evidence" value="ECO:0007669"/>
    <property type="project" value="UniProtKB-EC"/>
</dbReference>
<evidence type="ECO:0000256" key="1">
    <source>
        <dbReference type="ARBA" id="ARBA00005964"/>
    </source>
</evidence>
<evidence type="ECO:0000256" key="7">
    <source>
        <dbReference type="ARBA" id="ARBA00037263"/>
    </source>
</evidence>
<evidence type="ECO:0000256" key="10">
    <source>
        <dbReference type="RuleBase" id="RU361235"/>
    </source>
</evidence>
<feature type="domain" description="Carboxylesterase type B" evidence="11">
    <location>
        <begin position="54"/>
        <end position="576"/>
    </location>
</feature>
<keyword evidence="5" id="KW-1015">Disulfide bond</keyword>
<comment type="similarity">
    <text evidence="1 10">Belongs to the type-B carboxylesterase/lipase family.</text>
</comment>
<proteinExistence type="evidence at transcript level"/>
<evidence type="ECO:0000256" key="8">
    <source>
        <dbReference type="ARBA" id="ARBA00048484"/>
    </source>
</evidence>
<name>A0A131XJF9_9ACAR</name>
<feature type="chain" id="PRO_5007229917" description="Carboxylic ester hydrolase" evidence="10">
    <location>
        <begin position="32"/>
        <end position="597"/>
    </location>
</feature>
<dbReference type="PANTHER" id="PTHR43918">
    <property type="entry name" value="ACETYLCHOLINESTERASE"/>
    <property type="match status" value="1"/>
</dbReference>
<evidence type="ECO:0000256" key="5">
    <source>
        <dbReference type="ARBA" id="ARBA00023157"/>
    </source>
</evidence>
<organism evidence="12">
    <name type="scientific">Hyalomma excavatum</name>
    <dbReference type="NCBI Taxonomy" id="257692"/>
    <lineage>
        <taxon>Eukaryota</taxon>
        <taxon>Metazoa</taxon>
        <taxon>Ecdysozoa</taxon>
        <taxon>Arthropoda</taxon>
        <taxon>Chelicerata</taxon>
        <taxon>Arachnida</taxon>
        <taxon>Acari</taxon>
        <taxon>Parasitiformes</taxon>
        <taxon>Ixodida</taxon>
        <taxon>Ixodoidea</taxon>
        <taxon>Ixodidae</taxon>
        <taxon>Hyalomminae</taxon>
        <taxon>Hyalomma</taxon>
    </lineage>
</organism>
<reference evidence="12" key="1">
    <citation type="journal article" date="2017" name="Ticks Tick Borne Dis.">
        <title>An insight into the sialome of Hyalomma excavatum.</title>
        <authorList>
            <person name="Ribeiro J.M."/>
            <person name="Slovak M."/>
            <person name="Francischetti I.M."/>
        </authorList>
    </citation>
    <scope>NUCLEOTIDE SEQUENCE</scope>
    <source>
        <strain evidence="12">Samish</strain>
        <tissue evidence="12">Salivary glands</tissue>
    </source>
</reference>
<keyword evidence="2" id="KW-0719">Serine esterase</keyword>
<dbReference type="GO" id="GO:0006581">
    <property type="term" value="P:acetylcholine catabolic process"/>
    <property type="evidence" value="ECO:0007669"/>
    <property type="project" value="TreeGrafter"/>
</dbReference>
<dbReference type="FunFam" id="3.40.50.1820:FF:000029">
    <property type="entry name" value="Acetylcholinesterase"/>
    <property type="match status" value="1"/>
</dbReference>
<evidence type="ECO:0000259" key="11">
    <source>
        <dbReference type="Pfam" id="PF00135"/>
    </source>
</evidence>
<sequence length="597" mass="65834">EQEMLHENSLPCQLTLLTLLVCGGVVLRCLSSEPEDNASNRVEDQEQEDPLETVVVETANGPVRGFVARSPLGKSVGVFYGIPYARPPTGQRRFDRAESIEEPWTDVLDATVKPASCVQVLDTFYGNFSGSTMWNVNTEMSEDCLKLNVWTPGEPSTAEPPLAVLVWIYGGGFYGGTSTLDIYDARTLASEEDVIVVSMNYRVASLGFLSFGNETLPGNAGLHDQYLALRWVQENIACFGGDPNRVTLFGESAGAVSVGLHVLSPLSKPLFHRVILQSGSPTAPWGFHDTDTARKKAKRLATALGCPDGLDQDTLDCLRRNNPEEIVRKEPNNSGIVDFPFVPVVDGVFLPDTPQALMDEGSFARNISVMLGSNLNEGSWFVQYFFGLPVTGECPEVTKENFTAALESLDPSLRTTPVSEIMNMYTASKIPSTSAEILKALDSIVGDYHFTCPVAQWADVLTRAGIPVYEYVFAHRSSRNPWPEWMGVIHGEEVAFVFGVPLNDTYGYSEEDKNLSRRLMRYWANFAKTGNPNLSGDGSPESTHWPTRTDSLKQHLVLDVNESVGCAYREAYCKFWEDVRHNRTHPVPSCREDSGCA</sequence>
<dbReference type="GO" id="GO:0005886">
    <property type="term" value="C:plasma membrane"/>
    <property type="evidence" value="ECO:0007669"/>
    <property type="project" value="TreeGrafter"/>
</dbReference>
<dbReference type="EMBL" id="GEFH01001352">
    <property type="protein sequence ID" value="JAP67229.1"/>
    <property type="molecule type" value="mRNA"/>
</dbReference>
<keyword evidence="6" id="KW-0325">Glycoprotein</keyword>
<evidence type="ECO:0000256" key="3">
    <source>
        <dbReference type="ARBA" id="ARBA00022801"/>
    </source>
</evidence>
<dbReference type="InterPro" id="IPR000997">
    <property type="entry name" value="Cholinesterase"/>
</dbReference>
<dbReference type="Pfam" id="PF00135">
    <property type="entry name" value="COesterase"/>
    <property type="match status" value="1"/>
</dbReference>
<feature type="signal peptide" evidence="10">
    <location>
        <begin position="1"/>
        <end position="31"/>
    </location>
</feature>
<dbReference type="SUPFAM" id="SSF53474">
    <property type="entry name" value="alpha/beta-Hydrolases"/>
    <property type="match status" value="1"/>
</dbReference>
<evidence type="ECO:0000256" key="4">
    <source>
        <dbReference type="ARBA" id="ARBA00022867"/>
    </source>
</evidence>
<evidence type="ECO:0000256" key="2">
    <source>
        <dbReference type="ARBA" id="ARBA00022487"/>
    </source>
</evidence>
<dbReference type="ESTHER" id="9acar-a0a131xjf9">
    <property type="family name" value="ACHE"/>
</dbReference>
<evidence type="ECO:0000256" key="6">
    <source>
        <dbReference type="ARBA" id="ARBA00023180"/>
    </source>
</evidence>
<comment type="function">
    <text evidence="7">Rapidly hydrolyzes choline released into the synapse.</text>
</comment>
<dbReference type="PANTHER" id="PTHR43918:SF12">
    <property type="entry name" value="ACETYLCHOLINESTERASE 1"/>
    <property type="match status" value="1"/>
</dbReference>
<accession>A0A131XJF9</accession>
<dbReference type="EC" id="3.1.1.-" evidence="10"/>
<dbReference type="InterPro" id="IPR002018">
    <property type="entry name" value="CarbesteraseB"/>
</dbReference>
<dbReference type="GO" id="GO:0019695">
    <property type="term" value="P:choline metabolic process"/>
    <property type="evidence" value="ECO:0007669"/>
    <property type="project" value="TreeGrafter"/>
</dbReference>
<keyword evidence="4" id="KW-0531">Neurotransmitter degradation</keyword>
<dbReference type="Gene3D" id="3.40.50.1820">
    <property type="entry name" value="alpha/beta hydrolase"/>
    <property type="match status" value="1"/>
</dbReference>
<feature type="active site" description="Acyl-ester intermediate" evidence="9">
    <location>
        <position position="252"/>
    </location>
</feature>
<keyword evidence="3 10" id="KW-0378">Hydrolase</keyword>
<feature type="non-terminal residue" evidence="12">
    <location>
        <position position="1"/>
    </location>
</feature>
<dbReference type="AlphaFoldDB" id="A0A131XJF9"/>
<dbReference type="InterPro" id="IPR050654">
    <property type="entry name" value="AChE-related_enzymes"/>
</dbReference>
<dbReference type="InterPro" id="IPR019826">
    <property type="entry name" value="Carboxylesterase_B_AS"/>
</dbReference>
<dbReference type="PRINTS" id="PR00878">
    <property type="entry name" value="CHOLNESTRASE"/>
</dbReference>
<feature type="active site" description="Charge relay system" evidence="9">
    <location>
        <position position="377"/>
    </location>
</feature>
<comment type="catalytic activity">
    <reaction evidence="8">
        <text>acetylcholine + H2O = choline + acetate + H(+)</text>
        <dbReference type="Rhea" id="RHEA:17561"/>
        <dbReference type="ChEBI" id="CHEBI:15354"/>
        <dbReference type="ChEBI" id="CHEBI:15355"/>
        <dbReference type="ChEBI" id="CHEBI:15377"/>
        <dbReference type="ChEBI" id="CHEBI:15378"/>
        <dbReference type="ChEBI" id="CHEBI:30089"/>
        <dbReference type="EC" id="3.1.1.7"/>
    </reaction>
</comment>
<keyword evidence="10" id="KW-0732">Signal</keyword>
<evidence type="ECO:0000313" key="12">
    <source>
        <dbReference type="EMBL" id="JAP67229.1"/>
    </source>
</evidence>